<sequence>MIEVYLRVVSGQVVRSAVFVADVLHRLGGLNGKSGVDTSAILFIEAALKLCYLRKSQLMATLDAEMGGTL</sequence>
<dbReference type="Proteomes" id="UP000742024">
    <property type="component" value="Unassembled WGS sequence"/>
</dbReference>
<evidence type="ECO:0000313" key="2">
    <source>
        <dbReference type="EMBL" id="KAG5977219.1"/>
    </source>
</evidence>
<protein>
    <submittedName>
        <fullName evidence="2">Uncharacterized protein</fullName>
    </submittedName>
</protein>
<dbReference type="Proteomes" id="UP000784919">
    <property type="component" value="Unassembled WGS sequence"/>
</dbReference>
<evidence type="ECO:0000313" key="4">
    <source>
        <dbReference type="Proteomes" id="UP000784919"/>
    </source>
</evidence>
<dbReference type="AlphaFoldDB" id="A0A9P7SRU2"/>
<dbReference type="EMBL" id="SRPR01000210">
    <property type="protein sequence ID" value="KAG5956350.1"/>
    <property type="molecule type" value="Genomic_DNA"/>
</dbReference>
<comment type="caution">
    <text evidence="2">The sequence shown here is derived from an EMBL/GenBank/DDBJ whole genome shotgun (WGS) entry which is preliminary data.</text>
</comment>
<accession>A0A9P7SRU2</accession>
<dbReference type="EMBL" id="SRPS01000010">
    <property type="protein sequence ID" value="KAG5977219.1"/>
    <property type="molecule type" value="Genomic_DNA"/>
</dbReference>
<evidence type="ECO:0000313" key="1">
    <source>
        <dbReference type="EMBL" id="KAG5956350.1"/>
    </source>
</evidence>
<keyword evidence="3" id="KW-1185">Reference proteome</keyword>
<proteinExistence type="predicted"/>
<reference evidence="2 3" key="1">
    <citation type="journal article" date="2020" name="bioRxiv">
        <title>Whole genome comparisons of ergot fungi reveals the divergence and evolution of species within the genus Claviceps are the result of varying mechanisms driving genome evolution and host range expansion.</title>
        <authorList>
            <person name="Wyka S.A."/>
            <person name="Mondo S.J."/>
            <person name="Liu M."/>
            <person name="Dettman J."/>
            <person name="Nalam V."/>
            <person name="Broders K.D."/>
        </authorList>
    </citation>
    <scope>NUCLEOTIDE SEQUENCE</scope>
    <source>
        <strain evidence="2">CCC 1102</strain>
        <strain evidence="1 3">LM583</strain>
    </source>
</reference>
<evidence type="ECO:0000313" key="3">
    <source>
        <dbReference type="Proteomes" id="UP000742024"/>
    </source>
</evidence>
<gene>
    <name evidence="2" type="ORF">E4U56_000183</name>
    <name evidence="1" type="ORF">E4U57_002714</name>
</gene>
<name>A0A9P7SRU2_9HYPO</name>
<organism evidence="2 4">
    <name type="scientific">Claviceps arundinis</name>
    <dbReference type="NCBI Taxonomy" id="1623583"/>
    <lineage>
        <taxon>Eukaryota</taxon>
        <taxon>Fungi</taxon>
        <taxon>Dikarya</taxon>
        <taxon>Ascomycota</taxon>
        <taxon>Pezizomycotina</taxon>
        <taxon>Sordariomycetes</taxon>
        <taxon>Hypocreomycetidae</taxon>
        <taxon>Hypocreales</taxon>
        <taxon>Clavicipitaceae</taxon>
        <taxon>Claviceps</taxon>
    </lineage>
</organism>